<dbReference type="EMBL" id="GBXM01025612">
    <property type="protein sequence ID" value="JAH82965.1"/>
    <property type="molecule type" value="Transcribed_RNA"/>
</dbReference>
<reference evidence="1" key="1">
    <citation type="submission" date="2014-11" db="EMBL/GenBank/DDBJ databases">
        <authorList>
            <person name="Amaro Gonzalez C."/>
        </authorList>
    </citation>
    <scope>NUCLEOTIDE SEQUENCE</scope>
</reference>
<accession>A0A0E9W076</accession>
<proteinExistence type="predicted"/>
<organism evidence="1">
    <name type="scientific">Anguilla anguilla</name>
    <name type="common">European freshwater eel</name>
    <name type="synonym">Muraena anguilla</name>
    <dbReference type="NCBI Taxonomy" id="7936"/>
    <lineage>
        <taxon>Eukaryota</taxon>
        <taxon>Metazoa</taxon>
        <taxon>Chordata</taxon>
        <taxon>Craniata</taxon>
        <taxon>Vertebrata</taxon>
        <taxon>Euteleostomi</taxon>
        <taxon>Actinopterygii</taxon>
        <taxon>Neopterygii</taxon>
        <taxon>Teleostei</taxon>
        <taxon>Anguilliformes</taxon>
        <taxon>Anguillidae</taxon>
        <taxon>Anguilla</taxon>
    </lineage>
</organism>
<reference evidence="1" key="2">
    <citation type="journal article" date="2015" name="Fish Shellfish Immunol.">
        <title>Early steps in the European eel (Anguilla anguilla)-Vibrio vulnificus interaction in the gills: Role of the RtxA13 toxin.</title>
        <authorList>
            <person name="Callol A."/>
            <person name="Pajuelo D."/>
            <person name="Ebbesson L."/>
            <person name="Teles M."/>
            <person name="MacKenzie S."/>
            <person name="Amaro C."/>
        </authorList>
    </citation>
    <scope>NUCLEOTIDE SEQUENCE</scope>
</reference>
<name>A0A0E9W076_ANGAN</name>
<sequence>MQYSLLKYSNIIKL</sequence>
<evidence type="ECO:0000313" key="1">
    <source>
        <dbReference type="EMBL" id="JAH82965.1"/>
    </source>
</evidence>
<protein>
    <submittedName>
        <fullName evidence="1">Uncharacterized protein</fullName>
    </submittedName>
</protein>